<dbReference type="InterPro" id="IPR015422">
    <property type="entry name" value="PyrdxlP-dep_Trfase_small"/>
</dbReference>
<evidence type="ECO:0000256" key="2">
    <source>
        <dbReference type="ARBA" id="ARBA00005011"/>
    </source>
</evidence>
<comment type="caution">
    <text evidence="11">The sequence shown here is derived from an EMBL/GenBank/DDBJ whole genome shotgun (WGS) entry which is preliminary data.</text>
</comment>
<name>A0ABS3Z9V4_9GAMM</name>
<evidence type="ECO:0000256" key="9">
    <source>
        <dbReference type="HAMAP-Rule" id="MF_01023"/>
    </source>
</evidence>
<dbReference type="Pfam" id="PF00155">
    <property type="entry name" value="Aminotran_1_2"/>
    <property type="match status" value="1"/>
</dbReference>
<dbReference type="HAMAP" id="MF_01023">
    <property type="entry name" value="HisC_aminotrans_2"/>
    <property type="match status" value="1"/>
</dbReference>
<reference evidence="11 12" key="1">
    <citation type="submission" date="2020-09" db="EMBL/GenBank/DDBJ databases">
        <authorList>
            <person name="Tanuku N.R.S."/>
        </authorList>
    </citation>
    <scope>NUCLEOTIDE SEQUENCE [LARGE SCALE GENOMIC DNA]</scope>
    <source>
        <strain evidence="11 12">AK62</strain>
    </source>
</reference>
<keyword evidence="9" id="KW-0028">Amino-acid biosynthesis</keyword>
<dbReference type="InterPro" id="IPR005861">
    <property type="entry name" value="HisP_aminotrans"/>
</dbReference>
<evidence type="ECO:0000256" key="3">
    <source>
        <dbReference type="ARBA" id="ARBA00007970"/>
    </source>
</evidence>
<dbReference type="InterPro" id="IPR015424">
    <property type="entry name" value="PyrdxlP-dep_Trfase"/>
</dbReference>
<dbReference type="InterPro" id="IPR015421">
    <property type="entry name" value="PyrdxlP-dep_Trfase_major"/>
</dbReference>
<sequence length="367" mass="39937">MSCDLMALATTGVQSLHPYEAGKPIEELERELGISNIIKLASNENPLGPSSKVLAAIEGVLADTTRYPDSNGFRLKKALHRHYGLDSHQITLGNGSNDVLELIARAFLNPGDEVVFSEYAFAVYPIVTQACSARAVVAPAHEYGHNLQAMSEAISDRTRLIFIANPNNPTGTALKHDELVAFLNAVPEHVIVVLDEAYTEYVEDEDFPDGLELLPHYPNLIVTRTFSKAWGLAGLRVGFAAACADITDLLNRVRQPFNVSHVALAAAEAVLDDQSYLQRSVELNRTGLEQLEAGLKAQGIGYIPGFGNFITADMARPAQPVFEALLREGVIVRPLAGYGMPSHLRISVGLPEENDRFLRALKQVLAC</sequence>
<dbReference type="NCBIfam" id="TIGR01141">
    <property type="entry name" value="hisC"/>
    <property type="match status" value="1"/>
</dbReference>
<dbReference type="PROSITE" id="PS00599">
    <property type="entry name" value="AA_TRANSFER_CLASS_2"/>
    <property type="match status" value="1"/>
</dbReference>
<dbReference type="PANTHER" id="PTHR43643">
    <property type="entry name" value="HISTIDINOL-PHOSPHATE AMINOTRANSFERASE 2"/>
    <property type="match status" value="1"/>
</dbReference>
<keyword evidence="6 9" id="KW-0808">Transferase</keyword>
<dbReference type="Proteomes" id="UP000810171">
    <property type="component" value="Unassembled WGS sequence"/>
</dbReference>
<comment type="catalytic activity">
    <reaction evidence="8 9">
        <text>L-histidinol phosphate + 2-oxoglutarate = 3-(imidazol-4-yl)-2-oxopropyl phosphate + L-glutamate</text>
        <dbReference type="Rhea" id="RHEA:23744"/>
        <dbReference type="ChEBI" id="CHEBI:16810"/>
        <dbReference type="ChEBI" id="CHEBI:29985"/>
        <dbReference type="ChEBI" id="CHEBI:57766"/>
        <dbReference type="ChEBI" id="CHEBI:57980"/>
        <dbReference type="EC" id="2.6.1.9"/>
    </reaction>
</comment>
<dbReference type="InterPro" id="IPR004839">
    <property type="entry name" value="Aminotransferase_I/II_large"/>
</dbReference>
<gene>
    <name evidence="9" type="primary">hisC</name>
    <name evidence="11" type="ORF">H9C73_07030</name>
</gene>
<evidence type="ECO:0000256" key="5">
    <source>
        <dbReference type="ARBA" id="ARBA00022576"/>
    </source>
</evidence>
<evidence type="ECO:0000256" key="1">
    <source>
        <dbReference type="ARBA" id="ARBA00001933"/>
    </source>
</evidence>
<evidence type="ECO:0000256" key="4">
    <source>
        <dbReference type="ARBA" id="ARBA00011738"/>
    </source>
</evidence>
<protein>
    <recommendedName>
        <fullName evidence="9">Histidinol-phosphate aminotransferase</fullName>
        <ecNumber evidence="9">2.6.1.9</ecNumber>
    </recommendedName>
    <alternativeName>
        <fullName evidence="9">Imidazole acetol-phosphate transaminase</fullName>
    </alternativeName>
</protein>
<comment type="cofactor">
    <cofactor evidence="1 9">
        <name>pyridoxal 5'-phosphate</name>
        <dbReference type="ChEBI" id="CHEBI:597326"/>
    </cofactor>
</comment>
<organism evidence="11 12">
    <name type="scientific">Marinobacterium alkalitolerans</name>
    <dbReference type="NCBI Taxonomy" id="1542925"/>
    <lineage>
        <taxon>Bacteria</taxon>
        <taxon>Pseudomonadati</taxon>
        <taxon>Pseudomonadota</taxon>
        <taxon>Gammaproteobacteria</taxon>
        <taxon>Oceanospirillales</taxon>
        <taxon>Oceanospirillaceae</taxon>
        <taxon>Marinobacterium</taxon>
    </lineage>
</organism>
<comment type="similarity">
    <text evidence="3 9">Belongs to the class-II pyridoxal-phosphate-dependent aminotransferase family. Histidinol-phosphate aminotransferase subfamily.</text>
</comment>
<keyword evidence="7 9" id="KW-0663">Pyridoxal phosphate</keyword>
<evidence type="ECO:0000256" key="7">
    <source>
        <dbReference type="ARBA" id="ARBA00022898"/>
    </source>
</evidence>
<dbReference type="InterPro" id="IPR050106">
    <property type="entry name" value="HistidinolP_aminotransfase"/>
</dbReference>
<dbReference type="Gene3D" id="3.90.1150.10">
    <property type="entry name" value="Aspartate Aminotransferase, domain 1"/>
    <property type="match status" value="1"/>
</dbReference>
<comment type="subunit">
    <text evidence="4 9">Homodimer.</text>
</comment>
<dbReference type="CDD" id="cd00609">
    <property type="entry name" value="AAT_like"/>
    <property type="match status" value="1"/>
</dbReference>
<dbReference type="InterPro" id="IPR001917">
    <property type="entry name" value="Aminotrans_II_pyridoxalP_BS"/>
</dbReference>
<dbReference type="SUPFAM" id="SSF53383">
    <property type="entry name" value="PLP-dependent transferases"/>
    <property type="match status" value="1"/>
</dbReference>
<dbReference type="EC" id="2.6.1.9" evidence="9"/>
<feature type="modified residue" description="N6-(pyridoxal phosphate)lysine" evidence="9">
    <location>
        <position position="228"/>
    </location>
</feature>
<evidence type="ECO:0000313" key="11">
    <source>
        <dbReference type="EMBL" id="MBP0048485.1"/>
    </source>
</evidence>
<evidence type="ECO:0000259" key="10">
    <source>
        <dbReference type="Pfam" id="PF00155"/>
    </source>
</evidence>
<dbReference type="RefSeq" id="WP_209287102.1">
    <property type="nucleotide sequence ID" value="NZ_JACVEW010000008.1"/>
</dbReference>
<dbReference type="GO" id="GO:0004400">
    <property type="term" value="F:histidinol-phosphate transaminase activity"/>
    <property type="evidence" value="ECO:0007669"/>
    <property type="project" value="UniProtKB-EC"/>
</dbReference>
<dbReference type="EMBL" id="JACVEW010000008">
    <property type="protein sequence ID" value="MBP0048485.1"/>
    <property type="molecule type" value="Genomic_DNA"/>
</dbReference>
<keyword evidence="9" id="KW-0368">Histidine biosynthesis</keyword>
<dbReference type="Gene3D" id="3.40.640.10">
    <property type="entry name" value="Type I PLP-dependent aspartate aminotransferase-like (Major domain)"/>
    <property type="match status" value="1"/>
</dbReference>
<proteinExistence type="inferred from homology"/>
<evidence type="ECO:0000313" key="12">
    <source>
        <dbReference type="Proteomes" id="UP000810171"/>
    </source>
</evidence>
<evidence type="ECO:0000256" key="8">
    <source>
        <dbReference type="ARBA" id="ARBA00047481"/>
    </source>
</evidence>
<keyword evidence="5 9" id="KW-0032">Aminotransferase</keyword>
<comment type="pathway">
    <text evidence="2 9">Amino-acid biosynthesis; L-histidine biosynthesis; L-histidine from 5-phospho-alpha-D-ribose 1-diphosphate: step 7/9.</text>
</comment>
<evidence type="ECO:0000256" key="6">
    <source>
        <dbReference type="ARBA" id="ARBA00022679"/>
    </source>
</evidence>
<accession>A0ABS3Z9V4</accession>
<feature type="domain" description="Aminotransferase class I/classII large" evidence="10">
    <location>
        <begin position="36"/>
        <end position="361"/>
    </location>
</feature>
<keyword evidence="12" id="KW-1185">Reference proteome</keyword>
<dbReference type="PANTHER" id="PTHR43643:SF3">
    <property type="entry name" value="HISTIDINOL-PHOSPHATE AMINOTRANSFERASE"/>
    <property type="match status" value="1"/>
</dbReference>